<dbReference type="InterPro" id="IPR003416">
    <property type="entry name" value="MgtC/SapB/SrpB/YhiD_fam"/>
</dbReference>
<feature type="transmembrane region" description="Helical" evidence="7">
    <location>
        <begin position="113"/>
        <end position="133"/>
    </location>
</feature>
<feature type="transmembrane region" description="Helical" evidence="7">
    <location>
        <begin position="82"/>
        <end position="101"/>
    </location>
</feature>
<dbReference type="EMBL" id="JAWHPR010000004">
    <property type="protein sequence ID" value="MDU8688840.1"/>
    <property type="molecule type" value="Genomic_DNA"/>
</dbReference>
<gene>
    <name evidence="9" type="ORF">RX402_08790</name>
</gene>
<keyword evidence="10" id="KW-1185">Reference proteome</keyword>
<evidence type="ECO:0000259" key="8">
    <source>
        <dbReference type="Pfam" id="PF02308"/>
    </source>
</evidence>
<keyword evidence="6 7" id="KW-0472">Membrane</keyword>
<evidence type="ECO:0000256" key="2">
    <source>
        <dbReference type="ARBA" id="ARBA00009298"/>
    </source>
</evidence>
<comment type="subcellular location">
    <subcellularLocation>
        <location evidence="1">Cell membrane</location>
        <topology evidence="1">Multi-pass membrane protein</topology>
    </subcellularLocation>
</comment>
<keyword evidence="5 7" id="KW-1133">Transmembrane helix</keyword>
<evidence type="ECO:0000256" key="5">
    <source>
        <dbReference type="ARBA" id="ARBA00022989"/>
    </source>
</evidence>
<evidence type="ECO:0000313" key="9">
    <source>
        <dbReference type="EMBL" id="MDU8688840.1"/>
    </source>
</evidence>
<accession>A0ABU3TZU4</accession>
<dbReference type="Pfam" id="PF02308">
    <property type="entry name" value="MgtC"/>
    <property type="match status" value="1"/>
</dbReference>
<feature type="domain" description="MgtC/SapB/SrpB/YhiD N-terminal" evidence="8">
    <location>
        <begin position="33"/>
        <end position="156"/>
    </location>
</feature>
<evidence type="ECO:0000256" key="3">
    <source>
        <dbReference type="ARBA" id="ARBA00022475"/>
    </source>
</evidence>
<dbReference type="Proteomes" id="UP001263246">
    <property type="component" value="Unassembled WGS sequence"/>
</dbReference>
<name>A0ABU3TZU4_9FIRM</name>
<comment type="similarity">
    <text evidence="2">Belongs to the MgtC/SapB family.</text>
</comment>
<evidence type="ECO:0000256" key="6">
    <source>
        <dbReference type="ARBA" id="ARBA00023136"/>
    </source>
</evidence>
<evidence type="ECO:0000256" key="7">
    <source>
        <dbReference type="SAM" id="Phobius"/>
    </source>
</evidence>
<reference evidence="9 10" key="1">
    <citation type="submission" date="2023-10" db="EMBL/GenBank/DDBJ databases">
        <title>Host Genetic Regulation of Human Gut Microbial Structural Variation.</title>
        <authorList>
            <person name="Harmsen H.J.M."/>
        </authorList>
    </citation>
    <scope>NUCLEOTIDE SEQUENCE [LARGE SCALE GENOMIC DNA]</scope>
    <source>
        <strain evidence="9 10">HTF-F</strain>
    </source>
</reference>
<feature type="transmembrane region" description="Helical" evidence="7">
    <location>
        <begin position="56"/>
        <end position="76"/>
    </location>
</feature>
<sequence>MKQLSLFALADPIAKMLGSWSVELTTYSILLRLVTVIILTSIIGCERSSKRHSAGLRTFVLVSFSSCVAMILDLYLMQEYRIGLPLLSTATIISAAMLSGNSIIFSSRSQIKGLTTSAALWFCGFLGFVIGAGQYTLSIIVYVLFLCILTWFPSIEVYLNNRSNHFEIHLELKNSNYLRDFVTVSRQLGLRIDDIEANQAYVGSGLSVYTITFTIFSAELKKYKTHREIIQALSSLDYIYHIEELR</sequence>
<evidence type="ECO:0000313" key="10">
    <source>
        <dbReference type="Proteomes" id="UP001263246"/>
    </source>
</evidence>
<feature type="transmembrane region" description="Helical" evidence="7">
    <location>
        <begin position="24"/>
        <end position="44"/>
    </location>
</feature>
<evidence type="ECO:0000256" key="4">
    <source>
        <dbReference type="ARBA" id="ARBA00022692"/>
    </source>
</evidence>
<dbReference type="PANTHER" id="PTHR33778:SF1">
    <property type="entry name" value="MAGNESIUM TRANSPORTER YHID-RELATED"/>
    <property type="match status" value="1"/>
</dbReference>
<organism evidence="9 10">
    <name type="scientific">Faecalibacterium wellingii</name>
    <dbReference type="NCBI Taxonomy" id="2929491"/>
    <lineage>
        <taxon>Bacteria</taxon>
        <taxon>Bacillati</taxon>
        <taxon>Bacillota</taxon>
        <taxon>Clostridia</taxon>
        <taxon>Eubacteriales</taxon>
        <taxon>Oscillospiraceae</taxon>
        <taxon>Faecalibacterium</taxon>
    </lineage>
</organism>
<dbReference type="InterPro" id="IPR049177">
    <property type="entry name" value="MgtC_SapB_SrpB_YhiD_N"/>
</dbReference>
<keyword evidence="4 7" id="KW-0812">Transmembrane</keyword>
<comment type="caution">
    <text evidence="9">The sequence shown here is derived from an EMBL/GenBank/DDBJ whole genome shotgun (WGS) entry which is preliminary data.</text>
</comment>
<proteinExistence type="inferred from homology"/>
<feature type="transmembrane region" description="Helical" evidence="7">
    <location>
        <begin position="139"/>
        <end position="159"/>
    </location>
</feature>
<dbReference type="RefSeq" id="WP_249237740.1">
    <property type="nucleotide sequence ID" value="NZ_CP094473.1"/>
</dbReference>
<dbReference type="PANTHER" id="PTHR33778">
    <property type="entry name" value="PROTEIN MGTC"/>
    <property type="match status" value="1"/>
</dbReference>
<protein>
    <submittedName>
        <fullName evidence="9">MgtC/SapB family protein</fullName>
    </submittedName>
</protein>
<keyword evidence="3" id="KW-1003">Cell membrane</keyword>
<dbReference type="PRINTS" id="PR01837">
    <property type="entry name" value="MGTCSAPBPROT"/>
</dbReference>
<evidence type="ECO:0000256" key="1">
    <source>
        <dbReference type="ARBA" id="ARBA00004651"/>
    </source>
</evidence>